<name>A0A174RX86_PARDI</name>
<gene>
    <name evidence="3" type="ORF">FSA05_09250</name>
    <name evidence="2" type="ORF">GKD59_08010</name>
    <name evidence="1" type="ORF">LI194_14680</name>
    <name evidence="4" type="ORF">P2T59_07780</name>
</gene>
<proteinExistence type="predicted"/>
<dbReference type="InterPro" id="IPR036278">
    <property type="entry name" value="Sialidase_sf"/>
</dbReference>
<reference evidence="4" key="4">
    <citation type="submission" date="2023-03" db="EMBL/GenBank/DDBJ databases">
        <title>Parabacteroides distasonis, a bacteria resistant against UC.</title>
        <authorList>
            <person name="Dai W."/>
        </authorList>
    </citation>
    <scope>NUCLEOTIDE SEQUENCE</scope>
    <source>
        <strain evidence="4">F1-28</strain>
    </source>
</reference>
<protein>
    <submittedName>
        <fullName evidence="3">Exo-alpha-sialidase</fullName>
    </submittedName>
    <submittedName>
        <fullName evidence="1">Glycoside hydrolase</fullName>
    </submittedName>
    <submittedName>
        <fullName evidence="4">Sialidase family protein</fullName>
    </submittedName>
</protein>
<sequence>MKHHLLLFIMVFLFPFMACGDDELKEIYNPNLLRSTSIDDSSLHLAFPAIAGNKDRSKIIVVYREGSSHVSFDSKLIQMESFDKGKTWVNRKVIFAPVKGHDVRDPQLLVLPNNGILCRFFERESETESIVKSICSENWGIFYGSPVLFPFPKDETFAAARGNMVIIDDVIYAVCYNRWAVTWLEKSEDFGRSWEVVSWLDERLWTNQIECGRINEASLGYYDGKMYVVGRQQSENGDNRLEIGVSEDLGVTWTWSFLPIEGHAPSLTPYKDAFILTYRNVKDSNRGKYSFDTVLLKDGKLASNPASLFESDNFDVGYGDVLTLPNSFLVCCYQPGSIRCYELKYDVFNYR</sequence>
<evidence type="ECO:0000313" key="6">
    <source>
        <dbReference type="Proteomes" id="UP000463337"/>
    </source>
</evidence>
<dbReference type="EMBL" id="CP120353">
    <property type="protein sequence ID" value="WET65877.1"/>
    <property type="molecule type" value="Genomic_DNA"/>
</dbReference>
<dbReference type="EMBL" id="JAJCNI010000018">
    <property type="protein sequence ID" value="MCB6519039.1"/>
    <property type="molecule type" value="Genomic_DNA"/>
</dbReference>
<dbReference type="SUPFAM" id="SSF50939">
    <property type="entry name" value="Sialidases"/>
    <property type="match status" value="1"/>
</dbReference>
<accession>A0A174RX86</accession>
<dbReference type="Gene3D" id="2.120.10.10">
    <property type="match status" value="1"/>
</dbReference>
<reference evidence="3 5" key="2">
    <citation type="submission" date="2019-07" db="EMBL/GenBank/DDBJ databases">
        <title>Genome sequencing of Parabacteroides distasonis iSURF_7.</title>
        <authorList>
            <person name="Degefu H.N."/>
            <person name="Ruoff K.L."/>
            <person name="Price C.E."/>
            <person name="Valls R.A."/>
            <person name="O'Toole G.A."/>
        </authorList>
    </citation>
    <scope>NUCLEOTIDE SEQUENCE [LARGE SCALE GENOMIC DNA]</scope>
    <source>
        <strain evidence="3 5">CFPLTA003_1B</strain>
    </source>
</reference>
<reference evidence="2 6" key="1">
    <citation type="journal article" date="2019" name="Nat. Med.">
        <title>A library of human gut bacterial isolates paired with longitudinal multiomics data enables mechanistic microbiome research.</title>
        <authorList>
            <person name="Poyet M."/>
            <person name="Groussin M."/>
            <person name="Gibbons S.M."/>
            <person name="Avila-Pacheco J."/>
            <person name="Jiang X."/>
            <person name="Kearney S.M."/>
            <person name="Perrotta A.R."/>
            <person name="Berdy B."/>
            <person name="Zhao S."/>
            <person name="Lieberman T.D."/>
            <person name="Swanson P.K."/>
            <person name="Smith M."/>
            <person name="Roesemann S."/>
            <person name="Alexander J.E."/>
            <person name="Rich S.A."/>
            <person name="Livny J."/>
            <person name="Vlamakis H."/>
            <person name="Clish C."/>
            <person name="Bullock K."/>
            <person name="Deik A."/>
            <person name="Scott J."/>
            <person name="Pierce K.A."/>
            <person name="Xavier R.J."/>
            <person name="Alm E.J."/>
        </authorList>
    </citation>
    <scope>NUCLEOTIDE SEQUENCE [LARGE SCALE GENOMIC DNA]</scope>
    <source>
        <strain evidence="2 6">BIOML-A41</strain>
    </source>
</reference>
<evidence type="ECO:0000313" key="5">
    <source>
        <dbReference type="Proteomes" id="UP000315827"/>
    </source>
</evidence>
<evidence type="ECO:0000313" key="4">
    <source>
        <dbReference type="EMBL" id="WET65877.1"/>
    </source>
</evidence>
<keyword evidence="1" id="KW-0378">Hydrolase</keyword>
<dbReference type="Proteomes" id="UP001198806">
    <property type="component" value="Unassembled WGS sequence"/>
</dbReference>
<dbReference type="Proteomes" id="UP000315827">
    <property type="component" value="Unassembled WGS sequence"/>
</dbReference>
<dbReference type="EMBL" id="WKLT01000006">
    <property type="protein sequence ID" value="MRY57854.1"/>
    <property type="molecule type" value="Genomic_DNA"/>
</dbReference>
<dbReference type="AlphaFoldDB" id="A0A174RX86"/>
<dbReference type="EMBL" id="VOHW01000004">
    <property type="protein sequence ID" value="TWV62269.1"/>
    <property type="molecule type" value="Genomic_DNA"/>
</dbReference>
<evidence type="ECO:0000313" key="2">
    <source>
        <dbReference type="EMBL" id="MRY57854.1"/>
    </source>
</evidence>
<reference evidence="1" key="3">
    <citation type="submission" date="2021-10" db="EMBL/GenBank/DDBJ databases">
        <title>Collection of gut derived symbiotic bacterial strains cultured from healthy donors.</title>
        <authorList>
            <person name="Lin H."/>
            <person name="Littmann E."/>
            <person name="Kohout C."/>
            <person name="Pamer E.G."/>
        </authorList>
    </citation>
    <scope>NUCLEOTIDE SEQUENCE</scope>
    <source>
        <strain evidence="1">DFI.2.94</strain>
    </source>
</reference>
<dbReference type="Proteomes" id="UP000463337">
    <property type="component" value="Unassembled WGS sequence"/>
</dbReference>
<dbReference type="GO" id="GO:0016787">
    <property type="term" value="F:hydrolase activity"/>
    <property type="evidence" value="ECO:0007669"/>
    <property type="project" value="UniProtKB-KW"/>
</dbReference>
<organism evidence="3 5">
    <name type="scientific">Parabacteroides distasonis</name>
    <dbReference type="NCBI Taxonomy" id="823"/>
    <lineage>
        <taxon>Bacteria</taxon>
        <taxon>Pseudomonadati</taxon>
        <taxon>Bacteroidota</taxon>
        <taxon>Bacteroidia</taxon>
        <taxon>Bacteroidales</taxon>
        <taxon>Tannerellaceae</taxon>
        <taxon>Parabacteroides</taxon>
    </lineage>
</organism>
<evidence type="ECO:0000313" key="1">
    <source>
        <dbReference type="EMBL" id="MCB6519039.1"/>
    </source>
</evidence>
<dbReference type="RefSeq" id="WP_005868120.1">
    <property type="nucleotide sequence ID" value="NZ_AP019729.1"/>
</dbReference>
<evidence type="ECO:0000313" key="3">
    <source>
        <dbReference type="EMBL" id="TWV62269.1"/>
    </source>
</evidence>
<dbReference type="CDD" id="cd15482">
    <property type="entry name" value="Sialidase_non-viral"/>
    <property type="match status" value="1"/>
</dbReference>
<dbReference type="Proteomes" id="UP001221009">
    <property type="component" value="Chromosome"/>
</dbReference>